<evidence type="ECO:0000256" key="9">
    <source>
        <dbReference type="ARBA" id="ARBA00023136"/>
    </source>
</evidence>
<comment type="function">
    <text evidence="10">Mediator of sterol homeostasis involved in sterol uptake, trafficking and distribution into membranes.</text>
</comment>
<feature type="transmembrane region" description="Helical" evidence="10">
    <location>
        <begin position="162"/>
        <end position="182"/>
    </location>
</feature>
<dbReference type="GO" id="GO:0032541">
    <property type="term" value="C:cortical endoplasmic reticulum"/>
    <property type="evidence" value="ECO:0007669"/>
    <property type="project" value="TreeGrafter"/>
</dbReference>
<keyword evidence="5 10" id="KW-0256">Endoplasmic reticulum</keyword>
<dbReference type="PANTHER" id="PTHR14467">
    <property type="entry name" value="ARV1"/>
    <property type="match status" value="1"/>
</dbReference>
<feature type="transmembrane region" description="Helical" evidence="10">
    <location>
        <begin position="86"/>
        <end position="106"/>
    </location>
</feature>
<evidence type="ECO:0000256" key="1">
    <source>
        <dbReference type="ARBA" id="ARBA00004477"/>
    </source>
</evidence>
<dbReference type="WBParaSite" id="maker-uti_cns_0003584-snap-gene-0.10-mRNA-1">
    <property type="protein sequence ID" value="maker-uti_cns_0003584-snap-gene-0.10-mRNA-1"/>
    <property type="gene ID" value="maker-uti_cns_0003584-snap-gene-0.10"/>
</dbReference>
<dbReference type="GO" id="GO:0032366">
    <property type="term" value="P:intracellular sterol transport"/>
    <property type="evidence" value="ECO:0007669"/>
    <property type="project" value="UniProtKB-UniRule"/>
</dbReference>
<comment type="subcellular location">
    <subcellularLocation>
        <location evidence="1 10">Endoplasmic reticulum membrane</location>
        <topology evidence="1 10">Multi-pass membrane protein</topology>
    </subcellularLocation>
</comment>
<dbReference type="GO" id="GO:0005794">
    <property type="term" value="C:Golgi apparatus"/>
    <property type="evidence" value="ECO:0007669"/>
    <property type="project" value="TreeGrafter"/>
</dbReference>
<evidence type="ECO:0000256" key="5">
    <source>
        <dbReference type="ARBA" id="ARBA00022824"/>
    </source>
</evidence>
<dbReference type="PANTHER" id="PTHR14467:SF0">
    <property type="entry name" value="PROTEIN ARV1"/>
    <property type="match status" value="1"/>
</dbReference>
<evidence type="ECO:0000256" key="7">
    <source>
        <dbReference type="ARBA" id="ARBA00023055"/>
    </source>
</evidence>
<feature type="transmembrane region" description="Helical" evidence="10">
    <location>
        <begin position="126"/>
        <end position="150"/>
    </location>
</feature>
<reference evidence="12" key="1">
    <citation type="submission" date="2016-11" db="UniProtKB">
        <authorList>
            <consortium name="WormBaseParasite"/>
        </authorList>
    </citation>
    <scope>IDENTIFICATION</scope>
</reference>
<comment type="similarity">
    <text evidence="2 10">Belongs to the ARV1 family.</text>
</comment>
<keyword evidence="11" id="KW-1185">Reference proteome</keyword>
<keyword evidence="4 10" id="KW-0812">Transmembrane</keyword>
<evidence type="ECO:0000256" key="10">
    <source>
        <dbReference type="RuleBase" id="RU368065"/>
    </source>
</evidence>
<dbReference type="GO" id="GO:0016125">
    <property type="term" value="P:sterol metabolic process"/>
    <property type="evidence" value="ECO:0007669"/>
    <property type="project" value="UniProtKB-UniRule"/>
</dbReference>
<proteinExistence type="inferred from homology"/>
<dbReference type="InterPro" id="IPR007290">
    <property type="entry name" value="Arv1"/>
</dbReference>
<keyword evidence="9 10" id="KW-0472">Membrane</keyword>
<keyword evidence="3 10" id="KW-0813">Transport</keyword>
<evidence type="ECO:0000313" key="11">
    <source>
        <dbReference type="Proteomes" id="UP000095280"/>
    </source>
</evidence>
<evidence type="ECO:0000256" key="2">
    <source>
        <dbReference type="ARBA" id="ARBA00009187"/>
    </source>
</evidence>
<dbReference type="GO" id="GO:0005789">
    <property type="term" value="C:endoplasmic reticulum membrane"/>
    <property type="evidence" value="ECO:0007669"/>
    <property type="project" value="UniProtKB-SubCell"/>
</dbReference>
<evidence type="ECO:0000256" key="6">
    <source>
        <dbReference type="ARBA" id="ARBA00022989"/>
    </source>
</evidence>
<evidence type="ECO:0000256" key="8">
    <source>
        <dbReference type="ARBA" id="ARBA00023098"/>
    </source>
</evidence>
<dbReference type="GO" id="GO:0097036">
    <property type="term" value="P:regulation of plasma membrane sterol distribution"/>
    <property type="evidence" value="ECO:0007669"/>
    <property type="project" value="UniProtKB-UniRule"/>
</dbReference>
<organism evidence="11 12">
    <name type="scientific">Macrostomum lignano</name>
    <dbReference type="NCBI Taxonomy" id="282301"/>
    <lineage>
        <taxon>Eukaryota</taxon>
        <taxon>Metazoa</taxon>
        <taxon>Spiralia</taxon>
        <taxon>Lophotrochozoa</taxon>
        <taxon>Platyhelminthes</taxon>
        <taxon>Rhabditophora</taxon>
        <taxon>Macrostomorpha</taxon>
        <taxon>Macrostomida</taxon>
        <taxon>Macrostomidae</taxon>
        <taxon>Macrostomum</taxon>
    </lineage>
</organism>
<dbReference type="Proteomes" id="UP000095280">
    <property type="component" value="Unplaced"/>
</dbReference>
<protein>
    <recommendedName>
        <fullName evidence="10">Protein ARV</fullName>
    </recommendedName>
</protein>
<evidence type="ECO:0000313" key="12">
    <source>
        <dbReference type="WBParaSite" id="maker-uti_cns_0003584-snap-gene-0.10-mRNA-1"/>
    </source>
</evidence>
<dbReference type="Pfam" id="PF04161">
    <property type="entry name" value="Arv1"/>
    <property type="match status" value="1"/>
</dbReference>
<sequence length="297" mass="32897">MQSSNESKPKEANYNDYICVECGSSVSSLYTKYSADVVQLAKCNKCGQPADRYIECDRLLLALDILLHRLAAMRHLLHNHRLAHGAVWRGLLLLVICEAYALWLEARDLDSDLSAAVFSAAKEMEFYAKLLVSTLQTASMILAILSNEFVNRGSLSLHKTAKLVLVAGCCRAMLLPLLAWRSTVGFDLFFWLSFLLSFSITLTGLLALRPGQALHLCLLEAVLACNCSRFTVAMLADAVLSKYGVQLGLTPSIGMFTGGLRQHQLQYRPSGYSFTRLPPQPRPPPFIPKGYEFFLAA</sequence>
<evidence type="ECO:0000256" key="4">
    <source>
        <dbReference type="ARBA" id="ARBA00022692"/>
    </source>
</evidence>
<keyword evidence="8 10" id="KW-0443">Lipid metabolism</keyword>
<name>A0A1I8GZC6_9PLAT</name>
<feature type="transmembrane region" description="Helical" evidence="10">
    <location>
        <begin position="188"/>
        <end position="208"/>
    </location>
</feature>
<keyword evidence="6 10" id="KW-1133">Transmembrane helix</keyword>
<dbReference type="AlphaFoldDB" id="A0A1I8GZC6"/>
<keyword evidence="7 10" id="KW-0445">Lipid transport</keyword>
<evidence type="ECO:0000256" key="3">
    <source>
        <dbReference type="ARBA" id="ARBA00022448"/>
    </source>
</evidence>
<accession>A0A1I8GZC6</accession>
<dbReference type="GO" id="GO:0006665">
    <property type="term" value="P:sphingolipid metabolic process"/>
    <property type="evidence" value="ECO:0007669"/>
    <property type="project" value="TreeGrafter"/>
</dbReference>